<organism evidence="2">
    <name type="scientific">Ixodes ricinus</name>
    <name type="common">Common tick</name>
    <name type="synonym">Acarus ricinus</name>
    <dbReference type="NCBI Taxonomy" id="34613"/>
    <lineage>
        <taxon>Eukaryota</taxon>
        <taxon>Metazoa</taxon>
        <taxon>Ecdysozoa</taxon>
        <taxon>Arthropoda</taxon>
        <taxon>Chelicerata</taxon>
        <taxon>Arachnida</taxon>
        <taxon>Acari</taxon>
        <taxon>Parasitiformes</taxon>
        <taxon>Ixodida</taxon>
        <taxon>Ixodoidea</taxon>
        <taxon>Ixodidae</taxon>
        <taxon>Ixodinae</taxon>
        <taxon>Ixodes</taxon>
    </lineage>
</organism>
<dbReference type="AlphaFoldDB" id="A0A6B0TY25"/>
<evidence type="ECO:0000313" key="2">
    <source>
        <dbReference type="EMBL" id="MXU84218.1"/>
    </source>
</evidence>
<keyword evidence="1" id="KW-0472">Membrane</keyword>
<accession>A0A6B0TY25</accession>
<dbReference type="EMBL" id="GIFC01002135">
    <property type="protein sequence ID" value="MXU84218.1"/>
    <property type="molecule type" value="Transcribed_RNA"/>
</dbReference>
<sequence length="79" mass="9352">MLLVFFYFSSSTVIFLFFVLALFGKRCYASPSLLGTFSFHPRKYDCFFSFSNMLRHFIVTEPIFFFFVHVVITCYCCCC</sequence>
<protein>
    <submittedName>
        <fullName evidence="2">Uncharacterized protein</fullName>
    </submittedName>
</protein>
<proteinExistence type="predicted"/>
<evidence type="ECO:0000256" key="1">
    <source>
        <dbReference type="SAM" id="Phobius"/>
    </source>
</evidence>
<name>A0A6B0TY25_IXORI</name>
<keyword evidence="1" id="KW-1133">Transmembrane helix</keyword>
<keyword evidence="1" id="KW-0812">Transmembrane</keyword>
<reference evidence="2" key="1">
    <citation type="submission" date="2019-12" db="EMBL/GenBank/DDBJ databases">
        <title>An insight into the sialome of adult female Ixodes ricinus ticks feeding for 6 days.</title>
        <authorList>
            <person name="Perner J."/>
            <person name="Ribeiro J.M.C."/>
        </authorList>
    </citation>
    <scope>NUCLEOTIDE SEQUENCE</scope>
    <source>
        <strain evidence="2">Semi-engorged</strain>
        <tissue evidence="2">Salivary glands</tissue>
    </source>
</reference>
<feature type="transmembrane region" description="Helical" evidence="1">
    <location>
        <begin position="53"/>
        <end position="78"/>
    </location>
</feature>